<name>A0AAV5VU26_9BILA</name>
<dbReference type="EMBL" id="BTSY01000004">
    <property type="protein sequence ID" value="GMT21878.1"/>
    <property type="molecule type" value="Genomic_DNA"/>
</dbReference>
<protein>
    <recommendedName>
        <fullName evidence="3">Ribosomal protein</fullName>
    </recommendedName>
</protein>
<keyword evidence="2" id="KW-1185">Reference proteome</keyword>
<sequence>NRMPLQELRKFIPGLSERLYYKAKRIAAIGVVPEQEKFIRTRYNPAKLQYFMDFLASPEVMADLPFGSKKVTMSDGTKCSISNFLRLQRASEIIFMFTRTMTDK</sequence>
<proteinExistence type="predicted"/>
<dbReference type="AlphaFoldDB" id="A0AAV5VU26"/>
<evidence type="ECO:0008006" key="3">
    <source>
        <dbReference type="Google" id="ProtNLM"/>
    </source>
</evidence>
<feature type="non-terminal residue" evidence="1">
    <location>
        <position position="104"/>
    </location>
</feature>
<evidence type="ECO:0000313" key="2">
    <source>
        <dbReference type="Proteomes" id="UP001432322"/>
    </source>
</evidence>
<comment type="caution">
    <text evidence="1">The sequence shown here is derived from an EMBL/GenBank/DDBJ whole genome shotgun (WGS) entry which is preliminary data.</text>
</comment>
<feature type="non-terminal residue" evidence="1">
    <location>
        <position position="1"/>
    </location>
</feature>
<dbReference type="Proteomes" id="UP001432322">
    <property type="component" value="Unassembled WGS sequence"/>
</dbReference>
<gene>
    <name evidence="1" type="ORF">PFISCL1PPCAC_13175</name>
</gene>
<evidence type="ECO:0000313" key="1">
    <source>
        <dbReference type="EMBL" id="GMT21878.1"/>
    </source>
</evidence>
<reference evidence="1" key="1">
    <citation type="submission" date="2023-10" db="EMBL/GenBank/DDBJ databases">
        <title>Genome assembly of Pristionchus species.</title>
        <authorList>
            <person name="Yoshida K."/>
            <person name="Sommer R.J."/>
        </authorList>
    </citation>
    <scope>NUCLEOTIDE SEQUENCE</scope>
    <source>
        <strain evidence="1">RS5133</strain>
    </source>
</reference>
<accession>A0AAV5VU26</accession>
<organism evidence="1 2">
    <name type="scientific">Pristionchus fissidentatus</name>
    <dbReference type="NCBI Taxonomy" id="1538716"/>
    <lineage>
        <taxon>Eukaryota</taxon>
        <taxon>Metazoa</taxon>
        <taxon>Ecdysozoa</taxon>
        <taxon>Nematoda</taxon>
        <taxon>Chromadorea</taxon>
        <taxon>Rhabditida</taxon>
        <taxon>Rhabditina</taxon>
        <taxon>Diplogasteromorpha</taxon>
        <taxon>Diplogasteroidea</taxon>
        <taxon>Neodiplogasteridae</taxon>
        <taxon>Pristionchus</taxon>
    </lineage>
</organism>